<evidence type="ECO:0000256" key="2">
    <source>
        <dbReference type="SAM" id="Phobius"/>
    </source>
</evidence>
<dbReference type="STRING" id="28117.BHV66_01720"/>
<protein>
    <submittedName>
        <fullName evidence="3">Uncharacterized protein</fullName>
    </submittedName>
</protein>
<dbReference type="Proteomes" id="UP000187417">
    <property type="component" value="Unassembled WGS sequence"/>
</dbReference>
<comment type="caution">
    <text evidence="3">The sequence shown here is derived from an EMBL/GenBank/DDBJ whole genome shotgun (WGS) entry which is preliminary data.</text>
</comment>
<accession>A0A1Q6FD71</accession>
<evidence type="ECO:0000256" key="1">
    <source>
        <dbReference type="SAM" id="MobiDB-lite"/>
    </source>
</evidence>
<name>A0A1Q6FD71_9BACT</name>
<gene>
    <name evidence="3" type="ORF">BHV66_01720</name>
</gene>
<proteinExistence type="predicted"/>
<dbReference type="AlphaFoldDB" id="A0A1Q6FD71"/>
<evidence type="ECO:0000313" key="3">
    <source>
        <dbReference type="EMBL" id="OKY96800.1"/>
    </source>
</evidence>
<organism evidence="3 4">
    <name type="scientific">Alistipes putredinis</name>
    <dbReference type="NCBI Taxonomy" id="28117"/>
    <lineage>
        <taxon>Bacteria</taxon>
        <taxon>Pseudomonadati</taxon>
        <taxon>Bacteroidota</taxon>
        <taxon>Bacteroidia</taxon>
        <taxon>Bacteroidales</taxon>
        <taxon>Rikenellaceae</taxon>
        <taxon>Alistipes</taxon>
    </lineage>
</organism>
<evidence type="ECO:0000313" key="4">
    <source>
        <dbReference type="Proteomes" id="UP000187417"/>
    </source>
</evidence>
<keyword evidence="2" id="KW-0812">Transmembrane</keyword>
<feature type="compositionally biased region" description="Basic and acidic residues" evidence="1">
    <location>
        <begin position="24"/>
        <end position="48"/>
    </location>
</feature>
<feature type="region of interest" description="Disordered" evidence="1">
    <location>
        <begin position="24"/>
        <end position="66"/>
    </location>
</feature>
<sequence length="129" mass="15287">MSGFTPFKKHANKFNYLPRYYDPEKEERDRRRAELRGERAEDAGKEYKPGQYIRTQSQARAARRREEMSRGSGRMWMMVVLVVLVLLFLVFGYPRVVAFISDMQKPKTPQTEEFNPYTPITVVPNDYEE</sequence>
<dbReference type="EMBL" id="MNQH01000001">
    <property type="protein sequence ID" value="OKY96800.1"/>
    <property type="molecule type" value="Genomic_DNA"/>
</dbReference>
<dbReference type="GeneID" id="73804054"/>
<keyword evidence="2" id="KW-0472">Membrane</keyword>
<feature type="transmembrane region" description="Helical" evidence="2">
    <location>
        <begin position="73"/>
        <end position="93"/>
    </location>
</feature>
<reference evidence="3 4" key="1">
    <citation type="journal article" date="2016" name="Nat. Biotechnol.">
        <title>Measurement of bacterial replication rates in microbial communities.</title>
        <authorList>
            <person name="Brown C.T."/>
            <person name="Olm M.R."/>
            <person name="Thomas B.C."/>
            <person name="Banfield J.F."/>
        </authorList>
    </citation>
    <scope>NUCLEOTIDE SEQUENCE [LARGE SCALE GENOMIC DNA]</scope>
    <source>
        <strain evidence="3">CAG:67_53_122</strain>
    </source>
</reference>
<dbReference type="RefSeq" id="WP_004329970.1">
    <property type="nucleotide sequence ID" value="NZ_BAAFKT010000002.1"/>
</dbReference>
<keyword evidence="2" id="KW-1133">Transmembrane helix</keyword>